<dbReference type="AlphaFoldDB" id="A0A172WCU3"/>
<dbReference type="EMBL" id="KU928136">
    <property type="protein sequence ID" value="ANF07277.1"/>
    <property type="molecule type" value="Genomic_DNA"/>
</dbReference>
<dbReference type="GO" id="GO:0051750">
    <property type="term" value="F:delta(3,5)-delta(2,4)-dienoyl-CoA isomerase activity"/>
    <property type="evidence" value="ECO:0007669"/>
    <property type="project" value="TreeGrafter"/>
</dbReference>
<dbReference type="PANTHER" id="PTHR43149:SF2">
    <property type="entry name" value="DELTA(3,5)-DELTA(2,4)-DIENOYL-COA ISOMERASE, MITOCHONDRIAL"/>
    <property type="match status" value="1"/>
</dbReference>
<proteinExistence type="predicted"/>
<dbReference type="CDD" id="cd06558">
    <property type="entry name" value="crotonase-like"/>
    <property type="match status" value="1"/>
</dbReference>
<reference evidence="1" key="1">
    <citation type="journal article" date="2016" name="Angew. Chem. Int. Ed. Engl.">
        <title>Heterologous Production of Fungal Maleidrides Reveals the Cryptic Cyclization Involved in their Biosynthesis.</title>
        <authorList>
            <person name="Williams K."/>
            <person name="Szwalbe A.J."/>
            <person name="Mulholland N.P."/>
            <person name="Vincent J.L."/>
            <person name="Bailey A.M."/>
            <person name="Willis C.L."/>
            <person name="Simpson T.J."/>
            <person name="Cox R.J."/>
        </authorList>
    </citation>
    <scope>NUCLEOTIDE SEQUENCE</scope>
    <source>
        <strain evidence="1">IMI40021</strain>
    </source>
</reference>
<dbReference type="InterPro" id="IPR029045">
    <property type="entry name" value="ClpP/crotonase-like_dom_sf"/>
</dbReference>
<dbReference type="Gene3D" id="3.90.226.10">
    <property type="entry name" value="2-enoyl-CoA Hydratase, Chain A, domain 1"/>
    <property type="match status" value="1"/>
</dbReference>
<evidence type="ECO:0000313" key="1">
    <source>
        <dbReference type="EMBL" id="ANF07277.1"/>
    </source>
</evidence>
<keyword evidence="1" id="KW-0413">Isomerase</keyword>
<gene>
    <name evidence="1" type="primary">bfL11</name>
</gene>
<name>A0A172WCU3_9EURO</name>
<dbReference type="PANTHER" id="PTHR43149">
    <property type="entry name" value="ENOYL-COA HYDRATASE"/>
    <property type="match status" value="1"/>
</dbReference>
<dbReference type="InterPro" id="IPR045002">
    <property type="entry name" value="Ech1-like"/>
</dbReference>
<protein>
    <submittedName>
        <fullName evidence="1">Enoyl-CoA hydratase/isomerase family protein</fullName>
    </submittedName>
</protein>
<accession>A0A172WCU3</accession>
<dbReference type="GO" id="GO:0005739">
    <property type="term" value="C:mitochondrion"/>
    <property type="evidence" value="ECO:0007669"/>
    <property type="project" value="TreeGrafter"/>
</dbReference>
<dbReference type="Pfam" id="PF00378">
    <property type="entry name" value="ECH_1"/>
    <property type="match status" value="1"/>
</dbReference>
<dbReference type="InterPro" id="IPR001753">
    <property type="entry name" value="Enoyl-CoA_hydra/iso"/>
</dbReference>
<dbReference type="SUPFAM" id="SSF52096">
    <property type="entry name" value="ClpP/crotonase"/>
    <property type="match status" value="1"/>
</dbReference>
<organism evidence="1">
    <name type="scientific">Paecilomyces fulvus</name>
    <dbReference type="NCBI Taxonomy" id="89137"/>
    <lineage>
        <taxon>Eukaryota</taxon>
        <taxon>Fungi</taxon>
        <taxon>Dikarya</taxon>
        <taxon>Ascomycota</taxon>
        <taxon>Pezizomycotina</taxon>
        <taxon>Eurotiomycetes</taxon>
        <taxon>Eurotiomycetidae</taxon>
        <taxon>Eurotiales</taxon>
        <taxon>Thermoascaceae</taxon>
        <taxon>Paecilomyces</taxon>
    </lineage>
</organism>
<sequence>MGSLIVTHPVAGVAHNQLLPASDFIETHYLLEEDMKLLLDNLSDDTNIKAIIISGTFDIGIRLSAKLRHTLVALENWPKAVISIISGKCSLLGLALVLSCDVRIAVTDALFSINNTNTSMAQESNFIRNLLKASNNTSWAQKVILGGQSFDAEEALNRGVVSNICNQPGRAFDMALNLGISISTKDVAEVENTKRALLLARDSNYVLQAAKARYTDEDALSDLQQTLGIKSRL</sequence>